<name>A0A0K3A9B8_9XANT</name>
<accession>A0A0K3A9B8</accession>
<proteinExistence type="predicted"/>
<feature type="compositionally biased region" description="Basic and acidic residues" evidence="1">
    <location>
        <begin position="14"/>
        <end position="24"/>
    </location>
</feature>
<sequence>MRPDVAWPGAAGRDGQDRRSDRRPCPVSCPLIRATLPSAVAGAGPVSVHHGGERSAA</sequence>
<evidence type="ECO:0000256" key="1">
    <source>
        <dbReference type="SAM" id="MobiDB-lite"/>
    </source>
</evidence>
<feature type="region of interest" description="Disordered" evidence="1">
    <location>
        <begin position="1"/>
        <end position="26"/>
    </location>
</feature>
<dbReference type="Proteomes" id="UP000045978">
    <property type="component" value="Unassembled WGS sequence"/>
</dbReference>
<protein>
    <submittedName>
        <fullName evidence="2">Uncharacterized protein</fullName>
    </submittedName>
</protein>
<evidence type="ECO:0000313" key="3">
    <source>
        <dbReference type="Proteomes" id="UP000045978"/>
    </source>
</evidence>
<evidence type="ECO:0000313" key="2">
    <source>
        <dbReference type="EMBL" id="CTP93129.1"/>
    </source>
</evidence>
<organism evidence="2 3">
    <name type="scientific">Xanthomonas graminis pv. phlei</name>
    <dbReference type="NCBI Taxonomy" id="487906"/>
    <lineage>
        <taxon>Bacteria</taxon>
        <taxon>Pseudomonadati</taxon>
        <taxon>Pseudomonadota</taxon>
        <taxon>Gammaproteobacteria</taxon>
        <taxon>Lysobacterales</taxon>
        <taxon>Lysobacteraceae</taxon>
        <taxon>Xanthomonas</taxon>
        <taxon>Xanthomonas translucens group</taxon>
        <taxon>Xanthomonas graminis</taxon>
    </lineage>
</organism>
<gene>
    <name evidence="2" type="ORF">XTPLMG730_3760</name>
</gene>
<dbReference type="AlphaFoldDB" id="A0A0K3A9B8"/>
<reference evidence="2 3" key="1">
    <citation type="submission" date="2015-07" db="EMBL/GenBank/DDBJ databases">
        <authorList>
            <person name="Noorani M."/>
        </authorList>
    </citation>
    <scope>NUCLEOTIDE SEQUENCE [LARGE SCALE GENOMIC DNA]</scope>
    <source>
        <strain evidence="2">LMG730</strain>
    </source>
</reference>
<dbReference type="EMBL" id="CXOJ01000126">
    <property type="protein sequence ID" value="CTP93129.1"/>
    <property type="molecule type" value="Genomic_DNA"/>
</dbReference>